<dbReference type="InterPro" id="IPR011075">
    <property type="entry name" value="TetR_C"/>
</dbReference>
<evidence type="ECO:0000313" key="7">
    <source>
        <dbReference type="Proteomes" id="UP000294360"/>
    </source>
</evidence>
<accession>A0A4U8Z063</accession>
<dbReference type="Pfam" id="PF16925">
    <property type="entry name" value="TetR_C_13"/>
    <property type="match status" value="1"/>
</dbReference>
<evidence type="ECO:0000256" key="3">
    <source>
        <dbReference type="ARBA" id="ARBA00023163"/>
    </source>
</evidence>
<sequence>MKDTRLELLTKAEALVRSRGYSGFSYADLALAVGVRTASIHYYFPAKKDLGVALVAFYDERYDAEMARILRATDDGLERVTAYARLYLSGLEQKLGCLCAVLAITPEFLPTEIREAVRRFFRKHFLWLKTVLEEGRANGSIRKDIDCDQQARVAIALLEGALLMEPMLDGSSGFMSAIAALQSQLRPA</sequence>
<dbReference type="SUPFAM" id="SSF48498">
    <property type="entry name" value="Tetracyclin repressor-like, C-terminal domain"/>
    <property type="match status" value="1"/>
</dbReference>
<dbReference type="Pfam" id="PF00440">
    <property type="entry name" value="TetR_N"/>
    <property type="match status" value="1"/>
</dbReference>
<evidence type="ECO:0000256" key="1">
    <source>
        <dbReference type="ARBA" id="ARBA00023015"/>
    </source>
</evidence>
<dbReference type="Gene3D" id="1.10.357.10">
    <property type="entry name" value="Tetracycline Repressor, domain 2"/>
    <property type="match status" value="1"/>
</dbReference>
<evidence type="ECO:0000256" key="2">
    <source>
        <dbReference type="ARBA" id="ARBA00023125"/>
    </source>
</evidence>
<dbReference type="Proteomes" id="UP000294360">
    <property type="component" value="Chromosome"/>
</dbReference>
<feature type="DNA-binding region" description="H-T-H motif" evidence="4">
    <location>
        <begin position="25"/>
        <end position="44"/>
    </location>
</feature>
<dbReference type="InterPro" id="IPR036271">
    <property type="entry name" value="Tet_transcr_reg_TetR-rel_C_sf"/>
</dbReference>
<reference evidence="6 7" key="1">
    <citation type="submission" date="2019-03" db="EMBL/GenBank/DDBJ databases">
        <authorList>
            <person name="Kox A.R. M."/>
        </authorList>
    </citation>
    <scope>NUCLEOTIDE SEQUENCE [LARGE SCALE GENOMIC DNA]</scope>
    <source>
        <strain evidence="6">MTUNDRAET4 annotated genome</strain>
    </source>
</reference>
<dbReference type="SUPFAM" id="SSF46689">
    <property type="entry name" value="Homeodomain-like"/>
    <property type="match status" value="1"/>
</dbReference>
<evidence type="ECO:0000259" key="5">
    <source>
        <dbReference type="PROSITE" id="PS50977"/>
    </source>
</evidence>
<dbReference type="KEGG" id="mtun:MTUNDRAET4_1350"/>
<proteinExistence type="predicted"/>
<keyword evidence="2 4" id="KW-0238">DNA-binding</keyword>
<dbReference type="OrthoDB" id="9809772at2"/>
<keyword evidence="1" id="KW-0805">Transcription regulation</keyword>
<dbReference type="PROSITE" id="PS50977">
    <property type="entry name" value="HTH_TETR_2"/>
    <property type="match status" value="1"/>
</dbReference>
<protein>
    <submittedName>
        <fullName evidence="6">Transcriptional regulator, TetR family</fullName>
    </submittedName>
</protein>
<dbReference type="EMBL" id="LR536450">
    <property type="protein sequence ID" value="VFU08243.1"/>
    <property type="molecule type" value="Genomic_DNA"/>
</dbReference>
<dbReference type="PANTHER" id="PTHR47506:SF1">
    <property type="entry name" value="HTH-TYPE TRANSCRIPTIONAL REGULATOR YJDC"/>
    <property type="match status" value="1"/>
</dbReference>
<dbReference type="GO" id="GO:0003677">
    <property type="term" value="F:DNA binding"/>
    <property type="evidence" value="ECO:0007669"/>
    <property type="project" value="UniProtKB-UniRule"/>
</dbReference>
<organism evidence="6 7">
    <name type="scientific">Methylocella tundrae</name>
    <dbReference type="NCBI Taxonomy" id="227605"/>
    <lineage>
        <taxon>Bacteria</taxon>
        <taxon>Pseudomonadati</taxon>
        <taxon>Pseudomonadota</taxon>
        <taxon>Alphaproteobacteria</taxon>
        <taxon>Hyphomicrobiales</taxon>
        <taxon>Beijerinckiaceae</taxon>
        <taxon>Methylocella</taxon>
    </lineage>
</organism>
<name>A0A4U8Z063_METTU</name>
<dbReference type="RefSeq" id="WP_134488164.1">
    <property type="nucleotide sequence ID" value="NZ_CP139089.1"/>
</dbReference>
<evidence type="ECO:0000313" key="6">
    <source>
        <dbReference type="EMBL" id="VFU08243.1"/>
    </source>
</evidence>
<gene>
    <name evidence="6" type="ORF">MTUNDRAET4_1350</name>
</gene>
<dbReference type="InterPro" id="IPR009057">
    <property type="entry name" value="Homeodomain-like_sf"/>
</dbReference>
<dbReference type="AlphaFoldDB" id="A0A4U8Z063"/>
<keyword evidence="3" id="KW-0804">Transcription</keyword>
<dbReference type="PANTHER" id="PTHR47506">
    <property type="entry name" value="TRANSCRIPTIONAL REGULATORY PROTEIN"/>
    <property type="match status" value="1"/>
</dbReference>
<feature type="domain" description="HTH tetR-type" evidence="5">
    <location>
        <begin position="2"/>
        <end position="62"/>
    </location>
</feature>
<evidence type="ECO:0000256" key="4">
    <source>
        <dbReference type="PROSITE-ProRule" id="PRU00335"/>
    </source>
</evidence>
<dbReference type="InterPro" id="IPR001647">
    <property type="entry name" value="HTH_TetR"/>
</dbReference>